<feature type="transmembrane region" description="Helical" evidence="5">
    <location>
        <begin position="103"/>
        <end position="125"/>
    </location>
</feature>
<dbReference type="GO" id="GO:0005886">
    <property type="term" value="C:plasma membrane"/>
    <property type="evidence" value="ECO:0007669"/>
    <property type="project" value="UniProtKB-SubCell"/>
</dbReference>
<comment type="caution">
    <text evidence="6">The sequence shown here is derived from an EMBL/GenBank/DDBJ whole genome shotgun (WGS) entry which is preliminary data.</text>
</comment>
<evidence type="ECO:0000256" key="4">
    <source>
        <dbReference type="ARBA" id="ARBA00023136"/>
    </source>
</evidence>
<dbReference type="Pfam" id="PF07457">
    <property type="entry name" value="DUF1516"/>
    <property type="match status" value="1"/>
</dbReference>
<dbReference type="RefSeq" id="WP_194563487.1">
    <property type="nucleotide sequence ID" value="NZ_JADKPV010000007.1"/>
</dbReference>
<feature type="transmembrane region" description="Helical" evidence="5">
    <location>
        <begin position="12"/>
        <end position="30"/>
    </location>
</feature>
<evidence type="ECO:0000256" key="5">
    <source>
        <dbReference type="HAMAP-Rule" id="MF_01536"/>
    </source>
</evidence>
<sequence length="127" mass="14157">MQDMFPDFMVSGTHLHIFTWVVGIVLFLAASQMKVGSKGRKVLHMIARLFYILILISGFALFAQYQSGNNALYGIKFVLGLVTIGFMEMVLVRAEKGKDTKMFWILFAVGVLATVFLGFKLPVGIAF</sequence>
<dbReference type="HAMAP" id="MF_01536">
    <property type="entry name" value="UPF0344"/>
    <property type="match status" value="1"/>
</dbReference>
<keyword evidence="2 5" id="KW-0812">Transmembrane</keyword>
<keyword evidence="7" id="KW-1185">Reference proteome</keyword>
<evidence type="ECO:0000256" key="1">
    <source>
        <dbReference type="ARBA" id="ARBA00022475"/>
    </source>
</evidence>
<evidence type="ECO:0000256" key="2">
    <source>
        <dbReference type="ARBA" id="ARBA00022692"/>
    </source>
</evidence>
<evidence type="ECO:0000313" key="6">
    <source>
        <dbReference type="EMBL" id="MBF4502001.1"/>
    </source>
</evidence>
<evidence type="ECO:0000313" key="7">
    <source>
        <dbReference type="Proteomes" id="UP000622653"/>
    </source>
</evidence>
<gene>
    <name evidence="6" type="ORF">IRY55_11595</name>
</gene>
<dbReference type="AlphaFoldDB" id="A0A8J7KF90"/>
<keyword evidence="4 5" id="KW-0472">Membrane</keyword>
<comment type="similarity">
    <text evidence="5">Belongs to the UPF0344 family.</text>
</comment>
<evidence type="ECO:0000256" key="3">
    <source>
        <dbReference type="ARBA" id="ARBA00022989"/>
    </source>
</evidence>
<dbReference type="InterPro" id="IPR010899">
    <property type="entry name" value="UPF0344"/>
</dbReference>
<dbReference type="Proteomes" id="UP000622653">
    <property type="component" value="Unassembled WGS sequence"/>
</dbReference>
<proteinExistence type="inferred from homology"/>
<organism evidence="6 7">
    <name type="scientific">Savagea serpentis</name>
    <dbReference type="NCBI Taxonomy" id="2785297"/>
    <lineage>
        <taxon>Bacteria</taxon>
        <taxon>Bacillati</taxon>
        <taxon>Bacillota</taxon>
        <taxon>Bacilli</taxon>
        <taxon>Bacillales</taxon>
        <taxon>Caryophanaceae</taxon>
        <taxon>Savagea</taxon>
    </lineage>
</organism>
<feature type="transmembrane region" description="Helical" evidence="5">
    <location>
        <begin position="42"/>
        <end position="65"/>
    </location>
</feature>
<reference evidence="6" key="1">
    <citation type="submission" date="2020-11" db="EMBL/GenBank/DDBJ databases">
        <title>Multidrug resistant novel bacterium Savagea serpentis sp. nov., isolated from the scats of a vine snake (Ahaetulla nasuta).</title>
        <authorList>
            <person name="Venkata Ramana V."/>
            <person name="Vikas Patil S."/>
            <person name="Yogita Lugani V."/>
        </authorList>
    </citation>
    <scope>NUCLEOTIDE SEQUENCE</scope>
    <source>
        <strain evidence="6">SN6</strain>
    </source>
</reference>
<keyword evidence="1 5" id="KW-1003">Cell membrane</keyword>
<protein>
    <recommendedName>
        <fullName evidence="5">UPF0344 protein IRY55_11595</fullName>
    </recommendedName>
</protein>
<comment type="subcellular location">
    <subcellularLocation>
        <location evidence="5">Cell membrane</location>
        <topology evidence="5">Multi-pass membrane protein</topology>
    </subcellularLocation>
</comment>
<accession>A0A8J7KF90</accession>
<feature type="transmembrane region" description="Helical" evidence="5">
    <location>
        <begin position="71"/>
        <end position="91"/>
    </location>
</feature>
<name>A0A8J7KF90_9BACL</name>
<keyword evidence="3 5" id="KW-1133">Transmembrane helix</keyword>
<dbReference type="EMBL" id="JADKPV010000007">
    <property type="protein sequence ID" value="MBF4502001.1"/>
    <property type="molecule type" value="Genomic_DNA"/>
</dbReference>